<protein>
    <recommendedName>
        <fullName evidence="4">YcxB-like protein</fullName>
    </recommendedName>
</protein>
<dbReference type="Proteomes" id="UP001485226">
    <property type="component" value="Unassembled WGS sequence"/>
</dbReference>
<sequence length="160" mass="18243">MQQYYLQNNILNLKVKKSPILVRAVMFGLAFCFFVFPVLGVIFGIAGGSGLHFGYFIAIGIFSLIGFYTLRISLWNTYGEETFQIAENKIIYEANYGWFKDGKKETLMSNPNYFSVQAGYEEDNESVLVIASDESKIESVVKMPTVELQELIMILQKNKF</sequence>
<keyword evidence="1" id="KW-1133">Transmembrane helix</keyword>
<organism evidence="2 3">
    <name type="scientific">Flavobacterium calami</name>
    <dbReference type="NCBI Taxonomy" id="3139144"/>
    <lineage>
        <taxon>Bacteria</taxon>
        <taxon>Pseudomonadati</taxon>
        <taxon>Bacteroidota</taxon>
        <taxon>Flavobacteriia</taxon>
        <taxon>Flavobacteriales</taxon>
        <taxon>Flavobacteriaceae</taxon>
        <taxon>Flavobacterium</taxon>
    </lineage>
</organism>
<gene>
    <name evidence="2" type="ORF">AAEO57_06645</name>
</gene>
<reference evidence="2 3" key="1">
    <citation type="submission" date="2024-04" db="EMBL/GenBank/DDBJ databases">
        <title>Flavobacterium sp. DGU38 16S ribosomal RNA gene Genome sequencing and assembly.</title>
        <authorList>
            <person name="Park S."/>
        </authorList>
    </citation>
    <scope>NUCLEOTIDE SEQUENCE [LARGE SCALE GENOMIC DNA]</scope>
    <source>
        <strain evidence="2 3">DGU38</strain>
    </source>
</reference>
<evidence type="ECO:0000313" key="2">
    <source>
        <dbReference type="EMBL" id="MEL1253443.1"/>
    </source>
</evidence>
<feature type="transmembrane region" description="Helical" evidence="1">
    <location>
        <begin position="52"/>
        <end position="70"/>
    </location>
</feature>
<keyword evidence="1" id="KW-0812">Transmembrane</keyword>
<name>A0ABU9ILX4_9FLAO</name>
<keyword evidence="1" id="KW-0472">Membrane</keyword>
<comment type="caution">
    <text evidence="2">The sequence shown here is derived from an EMBL/GenBank/DDBJ whole genome shotgun (WGS) entry which is preliminary data.</text>
</comment>
<evidence type="ECO:0008006" key="4">
    <source>
        <dbReference type="Google" id="ProtNLM"/>
    </source>
</evidence>
<evidence type="ECO:0000313" key="3">
    <source>
        <dbReference type="Proteomes" id="UP001485226"/>
    </source>
</evidence>
<dbReference type="EMBL" id="JBBYHS010000006">
    <property type="protein sequence ID" value="MEL1253443.1"/>
    <property type="molecule type" value="Genomic_DNA"/>
</dbReference>
<dbReference type="RefSeq" id="WP_341690814.1">
    <property type="nucleotide sequence ID" value="NZ_JBBYHS010000006.1"/>
</dbReference>
<keyword evidence="3" id="KW-1185">Reference proteome</keyword>
<proteinExistence type="predicted"/>
<accession>A0ABU9ILX4</accession>
<feature type="transmembrane region" description="Helical" evidence="1">
    <location>
        <begin position="20"/>
        <end position="46"/>
    </location>
</feature>
<evidence type="ECO:0000256" key="1">
    <source>
        <dbReference type="SAM" id="Phobius"/>
    </source>
</evidence>